<dbReference type="EMBL" id="AM889285">
    <property type="protein sequence ID" value="CAP55414.1"/>
    <property type="molecule type" value="Genomic_DNA"/>
</dbReference>
<accession>A9HFV5</accession>
<feature type="domain" description="TonB-dependent receptor-like beta-barrel" evidence="6">
    <location>
        <begin position="539"/>
        <end position="1058"/>
    </location>
</feature>
<keyword evidence="4" id="KW-0798">TonB box</keyword>
<evidence type="ECO:0000256" key="5">
    <source>
        <dbReference type="SAM" id="MobiDB-lite"/>
    </source>
</evidence>
<comment type="similarity">
    <text evidence="4">Belongs to the TonB-dependent receptor family.</text>
</comment>
<evidence type="ECO:0000313" key="9">
    <source>
        <dbReference type="Proteomes" id="UP000001176"/>
    </source>
</evidence>
<keyword evidence="3" id="KW-0998">Cell outer membrane</keyword>
<gene>
    <name evidence="8" type="ordered locus">GDI1471</name>
</gene>
<keyword evidence="8" id="KW-0675">Receptor</keyword>
<dbReference type="Gene3D" id="2.170.130.10">
    <property type="entry name" value="TonB-dependent receptor, plug domain"/>
    <property type="match status" value="1"/>
</dbReference>
<organism evidence="8 9">
    <name type="scientific">Gluconacetobacter diazotrophicus (strain ATCC 49037 / DSM 5601 / CCUG 37298 / CIP 103539 / LMG 7603 / PAl5)</name>
    <dbReference type="NCBI Taxonomy" id="272568"/>
    <lineage>
        <taxon>Bacteria</taxon>
        <taxon>Pseudomonadati</taxon>
        <taxon>Pseudomonadota</taxon>
        <taxon>Alphaproteobacteria</taxon>
        <taxon>Acetobacterales</taxon>
        <taxon>Acetobacteraceae</taxon>
        <taxon>Gluconacetobacter</taxon>
    </lineage>
</organism>
<dbReference type="InterPro" id="IPR037066">
    <property type="entry name" value="Plug_dom_sf"/>
</dbReference>
<reference evidence="8 9" key="1">
    <citation type="journal article" date="2009" name="BMC Genomics">
        <title>Complete genome sequence of the sugarcane nitrogen-fixing endophyte Gluconacetobacter diazotrophicus Pal5.</title>
        <authorList>
            <person name="Bertalan M."/>
            <person name="Albano R."/>
            <person name="Padua V."/>
            <person name="Rouws L."/>
            <person name="Rojas C."/>
            <person name="Hemerly A."/>
            <person name="Teixeira K."/>
            <person name="Schwab S."/>
            <person name="Araujo J."/>
            <person name="Oliveira A."/>
            <person name="Franca L."/>
            <person name="Magalhaes V."/>
            <person name="Alqueres S."/>
            <person name="Cardoso A."/>
            <person name="Almeida W."/>
            <person name="Loureiro M.M."/>
            <person name="Nogueira E."/>
            <person name="Cidade D."/>
            <person name="Oliveira D."/>
            <person name="Simao T."/>
            <person name="Macedo J."/>
            <person name="Valadao A."/>
            <person name="Dreschsel M."/>
            <person name="Freitas F."/>
            <person name="Vidal M."/>
            <person name="Guedes H."/>
            <person name="Rodrigues E."/>
            <person name="Meneses C."/>
            <person name="Brioso P."/>
            <person name="Pozzer L."/>
            <person name="Figueiredo D."/>
            <person name="Montano H."/>
            <person name="Junior J."/>
            <person name="Filho G."/>
            <person name="Flores V."/>
            <person name="Ferreira B."/>
            <person name="Branco A."/>
            <person name="Gonzalez P."/>
            <person name="Guillobel H."/>
            <person name="Lemos M."/>
            <person name="Seibel L."/>
            <person name="Macedo J."/>
            <person name="Alves-Ferreira M."/>
            <person name="Sachetto-Martins G."/>
            <person name="Coelho A."/>
            <person name="Santos E."/>
            <person name="Amaral G."/>
            <person name="Neves A."/>
            <person name="Pacheco A.B."/>
            <person name="Carvalho D."/>
            <person name="Lery L."/>
            <person name="Bisch P."/>
            <person name="Rossle S.C."/>
            <person name="Urmenyi T."/>
            <person name="Kruger W.V."/>
            <person name="Martins O."/>
            <person name="Baldani J.I."/>
            <person name="Ferreira P.C."/>
        </authorList>
    </citation>
    <scope>NUCLEOTIDE SEQUENCE [LARGE SCALE GENOMIC DNA]</scope>
    <source>
        <strain evidence="9">ATCC 49037 / DSM 5601 / CCUG 37298 / CIP 103539 / LMG 7603 / PAl5</strain>
    </source>
</reference>
<feature type="region of interest" description="Disordered" evidence="5">
    <location>
        <begin position="86"/>
        <end position="115"/>
    </location>
</feature>
<name>A9HFV5_GLUDA</name>
<sequence>MQTSYDLMAYCTGAPLDGFSNQLECRYFMVTNGETQVRAPGAERKRRRPSPFLVIQPVLRAYGRGRMLLCATAMIAATPALASAQTAAPATTTTPTHHHKTTARHTTAKAKTSTPTRAAPAAAVPAAAIPPAAAPATTSSTRNASIIAGAGAAAAAEPAPPAETENVVVTGTLFHDPNAASAAPIEELTSRDMQRRGIKTVTDALQQLSSNGSGNLTNAFGANGAFAAGASAPSLHGLTTDSTLILMDGQRLSYYPLADDGERDFVDTNWMPQSIMERIDVKEDGGSATYGADAVGGVINFITRKEIQGFEGNAEGGLSQLGIAGHQRLYATYGHGDLARDGYNFYINSEYQQDDAVYNRDVGYPYNTANLTGIGGTNWINNSSNPSATKGSPEAMVAPVVNGQAVGAYQLLNPSASCGKYGSKSSGTLGASNNYYGQGNAFSGCSQDTTAAYGVISPSIQRINATAHFTANVTPRSQFTAMFTYSQTETDFLSYTPAYLQSLSQSKQASSYNLLIPARLPNGQLNPNDPFAAQGEPASMIYQFGDIVPYTSEYNQNFRGSMRYNGTAASNWGSDWNYDFNFVGMNSVLTQTYTGYPTINGITNAVNNGTYNFVNPSQNSQSVLNSIAPKDVVQDRTQEYSYEMTGSKGLFRLPGGMVNLAIGGNIRWEALNAPNGNPYNPADPGAQYWQINPVNAQGSRWVESGFWELGLPFHKMLNVDLAGRYDNYSTSTGVGYGHYTPQATAIFKPVDQFALRGSFSRGFRVPSFSETGGDTVGYIGNIISNPAWLAAHNNDAYTKSYYVGLNSIGNPNLKPEIATNFSGGAVIKPLPWISLSADYYYIKKSNYIMGNPLGQDAGDISEAYVSGQPLPSGITVTPDVADPAAPGAPARPGLINYSYINAPWMRTDGVQLGFTASHRLPGVLHEVNWYSKGEMTYVRRLSVGLPGGGVEEYAGTIGPYNTVSASGTPRWKANWANTFTWRKLAVTPTVYYTSGYKLVAEDVNGPGASSCATSSVAGFGWNQEPSTQCHVRNYWDVDLTVNYQIDRRWSVYANVYNLLGFRSPYDYATYGSYLYNSSWSQKGIVYRSFQFGVNVKL</sequence>
<dbReference type="InterPro" id="IPR012910">
    <property type="entry name" value="Plug_dom"/>
</dbReference>
<dbReference type="Pfam" id="PF00593">
    <property type="entry name" value="TonB_dep_Rec_b-barrel"/>
    <property type="match status" value="1"/>
</dbReference>
<feature type="domain" description="TonB-dependent receptor plug" evidence="7">
    <location>
        <begin position="181"/>
        <end position="298"/>
    </location>
</feature>
<dbReference type="KEGG" id="gdi:GDI1471"/>
<dbReference type="Pfam" id="PF07715">
    <property type="entry name" value="Plug"/>
    <property type="match status" value="1"/>
</dbReference>
<dbReference type="Proteomes" id="UP000001176">
    <property type="component" value="Chromosome"/>
</dbReference>
<dbReference type="SUPFAM" id="SSF56935">
    <property type="entry name" value="Porins"/>
    <property type="match status" value="1"/>
</dbReference>
<evidence type="ECO:0000259" key="7">
    <source>
        <dbReference type="Pfam" id="PF07715"/>
    </source>
</evidence>
<keyword evidence="9" id="KW-1185">Reference proteome</keyword>
<evidence type="ECO:0000256" key="2">
    <source>
        <dbReference type="ARBA" id="ARBA00023136"/>
    </source>
</evidence>
<feature type="compositionally biased region" description="Low complexity" evidence="5">
    <location>
        <begin position="86"/>
        <end position="95"/>
    </location>
</feature>
<keyword evidence="2 4" id="KW-0472">Membrane</keyword>
<dbReference type="Gene3D" id="2.40.170.20">
    <property type="entry name" value="TonB-dependent receptor, beta-barrel domain"/>
    <property type="match status" value="1"/>
</dbReference>
<dbReference type="InterPro" id="IPR036942">
    <property type="entry name" value="Beta-barrel_TonB_sf"/>
</dbReference>
<evidence type="ECO:0000256" key="4">
    <source>
        <dbReference type="RuleBase" id="RU003357"/>
    </source>
</evidence>
<feature type="compositionally biased region" description="Basic residues" evidence="5">
    <location>
        <begin position="96"/>
        <end position="108"/>
    </location>
</feature>
<proteinExistence type="inferred from homology"/>
<dbReference type="GO" id="GO:0009279">
    <property type="term" value="C:cell outer membrane"/>
    <property type="evidence" value="ECO:0007669"/>
    <property type="project" value="UniProtKB-SubCell"/>
</dbReference>
<dbReference type="PANTHER" id="PTHR47234:SF2">
    <property type="entry name" value="TONB-DEPENDENT RECEPTOR"/>
    <property type="match status" value="1"/>
</dbReference>
<evidence type="ECO:0000313" key="8">
    <source>
        <dbReference type="EMBL" id="CAP55414.1"/>
    </source>
</evidence>
<evidence type="ECO:0000256" key="1">
    <source>
        <dbReference type="ARBA" id="ARBA00004442"/>
    </source>
</evidence>
<protein>
    <submittedName>
        <fullName evidence="8">TonB-dependent Receptor protein</fullName>
    </submittedName>
</protein>
<dbReference type="AlphaFoldDB" id="A9HFV5"/>
<dbReference type="InterPro" id="IPR000531">
    <property type="entry name" value="Beta-barrel_TonB"/>
</dbReference>
<evidence type="ECO:0000259" key="6">
    <source>
        <dbReference type="Pfam" id="PF00593"/>
    </source>
</evidence>
<dbReference type="PANTHER" id="PTHR47234">
    <property type="match status" value="1"/>
</dbReference>
<comment type="subcellular location">
    <subcellularLocation>
        <location evidence="1 4">Cell outer membrane</location>
    </subcellularLocation>
</comment>
<evidence type="ECO:0000256" key="3">
    <source>
        <dbReference type="ARBA" id="ARBA00023237"/>
    </source>
</evidence>